<sequence>MKPLLLFSRSSTSSLANPSLTELCQLQVPEQSRIWWCPTSVFCSLPLHAMGQIPSDDGKKHYFLDLYVCSYTPTLSALIQSRNRNSASRSLDRPSILLVAQPDPSLPTVGGEIQVVQALESATPAAVVDGFLRHRFVHFARHGTLEAGKPFDAGFELYAVSA</sequence>
<feature type="domain" description="CHAT" evidence="1">
    <location>
        <begin position="17"/>
        <end position="154"/>
    </location>
</feature>
<dbReference type="Pfam" id="PF12770">
    <property type="entry name" value="CHAT"/>
    <property type="match status" value="1"/>
</dbReference>
<comment type="caution">
    <text evidence="2">The sequence shown here is derived from an EMBL/GenBank/DDBJ whole genome shotgun (WGS) entry which is preliminary data.</text>
</comment>
<organism evidence="2 3">
    <name type="scientific">Lactarius akahatsu</name>
    <dbReference type="NCBI Taxonomy" id="416441"/>
    <lineage>
        <taxon>Eukaryota</taxon>
        <taxon>Fungi</taxon>
        <taxon>Dikarya</taxon>
        <taxon>Basidiomycota</taxon>
        <taxon>Agaricomycotina</taxon>
        <taxon>Agaricomycetes</taxon>
        <taxon>Russulales</taxon>
        <taxon>Russulaceae</taxon>
        <taxon>Lactarius</taxon>
    </lineage>
</organism>
<dbReference type="Proteomes" id="UP001201163">
    <property type="component" value="Unassembled WGS sequence"/>
</dbReference>
<dbReference type="AlphaFoldDB" id="A0AAD4LLA9"/>
<evidence type="ECO:0000313" key="3">
    <source>
        <dbReference type="Proteomes" id="UP001201163"/>
    </source>
</evidence>
<protein>
    <recommendedName>
        <fullName evidence="1">CHAT domain-containing protein</fullName>
    </recommendedName>
</protein>
<name>A0AAD4LLA9_9AGAM</name>
<keyword evidence="3" id="KW-1185">Reference proteome</keyword>
<dbReference type="EMBL" id="JAKELL010000026">
    <property type="protein sequence ID" value="KAH8991515.1"/>
    <property type="molecule type" value="Genomic_DNA"/>
</dbReference>
<dbReference type="InterPro" id="IPR024983">
    <property type="entry name" value="CHAT_dom"/>
</dbReference>
<reference evidence="2" key="1">
    <citation type="submission" date="2022-01" db="EMBL/GenBank/DDBJ databases">
        <title>Comparative genomics reveals a dynamic genome evolution in the ectomycorrhizal milk-cap (Lactarius) mushrooms.</title>
        <authorList>
            <consortium name="DOE Joint Genome Institute"/>
            <person name="Lebreton A."/>
            <person name="Tang N."/>
            <person name="Kuo A."/>
            <person name="LaButti K."/>
            <person name="Drula E."/>
            <person name="Barry K."/>
            <person name="Clum A."/>
            <person name="Lipzen A."/>
            <person name="Mousain D."/>
            <person name="Ng V."/>
            <person name="Wang R."/>
            <person name="Wang X."/>
            <person name="Dai Y."/>
            <person name="Henrissat B."/>
            <person name="Grigoriev I.V."/>
            <person name="Guerin-Laguette A."/>
            <person name="Yu F."/>
            <person name="Martin F.M."/>
        </authorList>
    </citation>
    <scope>NUCLEOTIDE SEQUENCE</scope>
    <source>
        <strain evidence="2">QP</strain>
    </source>
</reference>
<proteinExistence type="predicted"/>
<evidence type="ECO:0000313" key="2">
    <source>
        <dbReference type="EMBL" id="KAH8991515.1"/>
    </source>
</evidence>
<accession>A0AAD4LLA9</accession>
<gene>
    <name evidence="2" type="ORF">EDB92DRAFT_2114510</name>
</gene>
<evidence type="ECO:0000259" key="1">
    <source>
        <dbReference type="Pfam" id="PF12770"/>
    </source>
</evidence>